<feature type="chain" id="PRO_5047032103" evidence="1">
    <location>
        <begin position="23"/>
        <end position="156"/>
    </location>
</feature>
<evidence type="ECO:0000256" key="1">
    <source>
        <dbReference type="SAM" id="SignalP"/>
    </source>
</evidence>
<keyword evidence="4" id="KW-1185">Reference proteome</keyword>
<sequence length="156" mass="16867">MFKNKVLSIVLGLALAAGILTGCNTSSPTSNNGKLVDGVYKVEYDNFDSHGYKGQLELTINGGKITEVKYDELKNDGTFKSKDEAYKKSMEEQSKTYPEKAYSELKQQLLSKQTSNIDGVTGATASSSNFKTLVKYALESMANTGKTTSAKIPAAK</sequence>
<gene>
    <name evidence="3" type="ORF">ACJDUH_02880</name>
</gene>
<comment type="caution">
    <text evidence="3">The sequence shown here is derived from an EMBL/GenBank/DDBJ whole genome shotgun (WGS) entry which is preliminary data.</text>
</comment>
<accession>A0ABW8TNK1</accession>
<evidence type="ECO:0000313" key="3">
    <source>
        <dbReference type="EMBL" id="MFL0267035.1"/>
    </source>
</evidence>
<reference evidence="3 4" key="1">
    <citation type="submission" date="2024-11" db="EMBL/GenBank/DDBJ databases">
        <authorList>
            <person name="Heng Y.C."/>
            <person name="Lim A.C.H."/>
            <person name="Lee J.K.Y."/>
            <person name="Kittelmann S."/>
        </authorList>
    </citation>
    <scope>NUCLEOTIDE SEQUENCE [LARGE SCALE GENOMIC DNA]</scope>
    <source>
        <strain evidence="3 4">WILCCON 0202</strain>
    </source>
</reference>
<dbReference type="PROSITE" id="PS51257">
    <property type="entry name" value="PROKAR_LIPOPROTEIN"/>
    <property type="match status" value="1"/>
</dbReference>
<keyword evidence="1" id="KW-0732">Signal</keyword>
<dbReference type="Proteomes" id="UP001623661">
    <property type="component" value="Unassembled WGS sequence"/>
</dbReference>
<evidence type="ECO:0000313" key="4">
    <source>
        <dbReference type="Proteomes" id="UP001623661"/>
    </source>
</evidence>
<name>A0ABW8TNK1_9CLOT</name>
<organism evidence="3 4">
    <name type="scientific">Candidatus Clostridium radicumherbarum</name>
    <dbReference type="NCBI Taxonomy" id="3381662"/>
    <lineage>
        <taxon>Bacteria</taxon>
        <taxon>Bacillati</taxon>
        <taxon>Bacillota</taxon>
        <taxon>Clostridia</taxon>
        <taxon>Eubacteriales</taxon>
        <taxon>Clostridiaceae</taxon>
        <taxon>Clostridium</taxon>
    </lineage>
</organism>
<dbReference type="SMART" id="SM00900">
    <property type="entry name" value="FMN_bind"/>
    <property type="match status" value="1"/>
</dbReference>
<proteinExistence type="predicted"/>
<dbReference type="Pfam" id="PF04205">
    <property type="entry name" value="FMN_bind"/>
    <property type="match status" value="1"/>
</dbReference>
<dbReference type="EMBL" id="JBJHZY010000001">
    <property type="protein sequence ID" value="MFL0267035.1"/>
    <property type="molecule type" value="Genomic_DNA"/>
</dbReference>
<dbReference type="InterPro" id="IPR007329">
    <property type="entry name" value="FMN-bd"/>
</dbReference>
<dbReference type="RefSeq" id="WP_406763646.1">
    <property type="nucleotide sequence ID" value="NZ_JBJHZY010000001.1"/>
</dbReference>
<feature type="signal peptide" evidence="1">
    <location>
        <begin position="1"/>
        <end position="22"/>
    </location>
</feature>
<evidence type="ECO:0000259" key="2">
    <source>
        <dbReference type="SMART" id="SM00900"/>
    </source>
</evidence>
<dbReference type="PIRSF" id="PIRSF036531">
    <property type="entry name" value="Tpp15_prd"/>
    <property type="match status" value="1"/>
</dbReference>
<dbReference type="InterPro" id="IPR017058">
    <property type="entry name" value="Major_M_immunogen_Tpp15_prd"/>
</dbReference>
<dbReference type="Gene3D" id="3.90.1010.20">
    <property type="match status" value="1"/>
</dbReference>
<protein>
    <submittedName>
        <fullName evidence="3">FMN-binding protein</fullName>
    </submittedName>
</protein>
<feature type="domain" description="FMN-binding" evidence="2">
    <location>
        <begin position="51"/>
        <end position="141"/>
    </location>
</feature>